<dbReference type="InterPro" id="IPR000608">
    <property type="entry name" value="UBC"/>
</dbReference>
<evidence type="ECO:0008006" key="8">
    <source>
        <dbReference type="Google" id="ProtNLM"/>
    </source>
</evidence>
<dbReference type="Gene3D" id="1.10.8.10">
    <property type="entry name" value="DNA helicase RuvA subunit, C-terminal domain"/>
    <property type="match status" value="1"/>
</dbReference>
<evidence type="ECO:0000259" key="4">
    <source>
        <dbReference type="PROSITE" id="PS50030"/>
    </source>
</evidence>
<dbReference type="Pfam" id="PF00179">
    <property type="entry name" value="UQ_con"/>
    <property type="match status" value="1"/>
</dbReference>
<dbReference type="PROSITE" id="PS50030">
    <property type="entry name" value="UBA"/>
    <property type="match status" value="1"/>
</dbReference>
<name>A0A1R2CPL7_9CILI</name>
<dbReference type="InterPro" id="IPR016135">
    <property type="entry name" value="UBQ-conjugating_enzyme/RWD"/>
</dbReference>
<keyword evidence="7" id="KW-1185">Reference proteome</keyword>
<accession>A0A1R2CPL7</accession>
<dbReference type="EMBL" id="MPUH01000092">
    <property type="protein sequence ID" value="OMJ90956.1"/>
    <property type="molecule type" value="Genomic_DNA"/>
</dbReference>
<keyword evidence="1" id="KW-0808">Transferase</keyword>
<dbReference type="Gene3D" id="3.10.110.10">
    <property type="entry name" value="Ubiquitin Conjugating Enzyme"/>
    <property type="match status" value="1"/>
</dbReference>
<sequence length="969" mass="108839">MDDETLAQGLSQLLTMGFDEKKALYALLQASSFEEALDILLNGSHSASVTNYPEYSNPPKIDAKPNSSQNTFSPKKPYVPELIKNLPISPHVPLPEQNYKHMGNINLPTELPINQNSNRIPGNLNQTGGIKPQIFKCPGPQTVLQNMPFHAPPIIPKVQVSSVPLVPKLAPASVPIPPVSNPAQHNPSNSSQAFIPLNQPQIPVPVLKSESSSGLLNNPLLQIPPNPSGPSSMPNVLQVPKFIQNPILSNQKSSLLLQNPQKNIENSAKISTVSPTPILKVHQESTLVPKLNQMPIPQPNTPALNMGFNSNTGILKDSFIPDYPESYPKPSIPITNEYPKIQVPINLSMPLTQKLEQKPNFTQISITDPPSVSQKPILNIQNLPLIPIPNIQIPPSKPIPNIQGPLSLPQKPPPQIFPSNPFPVPNSQFLPPLIPQKPIPKDPNPYINPSNHYQNFPKSQSLQENYKEFLRNALKIKNFPIEAIEDVVKSCTSNEEALLILGIPTYYKDLPISEIPMEIDQSQNFISEDISENDIKFQLIKNGVDIETAELLAQTCSSLEEAYHNLGPQTYNFSKPPIIIQPKTNPQHFKNQPMSYIPKNSLFQNIQPMPSNNLYHPIFPKFSNSIPNQNKNEYFNYGIHSPISKYYDSDIDSDSDDYEYSHYKNNYDRSQLVNLSGPSENDPIAPDAKTEYFERLKDYRMIISEDNTVFMNFSINEVVNDNPQTLKRINAEMKTLFKSVPCDSAASIFVMFDSECNHKVKFLLSGTVDTPYAHGLYLFDVLLPSNYPAVPPKVNLTTTGERKFRFNPNLYETGYVCLSIIGTWSGNPNEQWNPSSSTLLQVMLSIQSLVMDNNIIQKEPSFHNIPHDSIENLSYQLEVKYGNLKFAMIDQLKNPPKGFETIIKEHFKIKKQEILKTASEWVQEAHNFKHKNYKTLQNEYISQILMSKGPGKAFQEAYNELQNLLLGLN</sequence>
<dbReference type="InterPro" id="IPR009060">
    <property type="entry name" value="UBA-like_sf"/>
</dbReference>
<dbReference type="PANTHER" id="PTHR46116">
    <property type="entry name" value="(E3-INDEPENDENT) E2 UBIQUITIN-CONJUGATING ENZYME"/>
    <property type="match status" value="1"/>
</dbReference>
<dbReference type="AlphaFoldDB" id="A0A1R2CPL7"/>
<keyword evidence="2" id="KW-0833">Ubl conjugation pathway</keyword>
<protein>
    <recommendedName>
        <fullName evidence="8">UBC core domain-containing protein</fullName>
    </recommendedName>
</protein>
<dbReference type="Proteomes" id="UP000187209">
    <property type="component" value="Unassembled WGS sequence"/>
</dbReference>
<dbReference type="SMART" id="SM00212">
    <property type="entry name" value="UBCc"/>
    <property type="match status" value="1"/>
</dbReference>
<evidence type="ECO:0000313" key="6">
    <source>
        <dbReference type="EMBL" id="OMJ90956.1"/>
    </source>
</evidence>
<proteinExistence type="predicted"/>
<dbReference type="OrthoDB" id="47801at2759"/>
<evidence type="ECO:0000256" key="2">
    <source>
        <dbReference type="ARBA" id="ARBA00022786"/>
    </source>
</evidence>
<comment type="caution">
    <text evidence="6">The sequence shown here is derived from an EMBL/GenBank/DDBJ whole genome shotgun (WGS) entry which is preliminary data.</text>
</comment>
<dbReference type="PROSITE" id="PS50127">
    <property type="entry name" value="UBC_2"/>
    <property type="match status" value="1"/>
</dbReference>
<feature type="region of interest" description="Disordered" evidence="3">
    <location>
        <begin position="51"/>
        <end position="72"/>
    </location>
</feature>
<evidence type="ECO:0000313" key="7">
    <source>
        <dbReference type="Proteomes" id="UP000187209"/>
    </source>
</evidence>
<dbReference type="GO" id="GO:0016740">
    <property type="term" value="F:transferase activity"/>
    <property type="evidence" value="ECO:0007669"/>
    <property type="project" value="UniProtKB-KW"/>
</dbReference>
<evidence type="ECO:0000259" key="5">
    <source>
        <dbReference type="PROSITE" id="PS50127"/>
    </source>
</evidence>
<evidence type="ECO:0000256" key="3">
    <source>
        <dbReference type="SAM" id="MobiDB-lite"/>
    </source>
</evidence>
<dbReference type="SUPFAM" id="SSF46934">
    <property type="entry name" value="UBA-like"/>
    <property type="match status" value="1"/>
</dbReference>
<feature type="domain" description="UBC core" evidence="5">
    <location>
        <begin position="724"/>
        <end position="888"/>
    </location>
</feature>
<gene>
    <name evidence="6" type="ORF">SteCoe_6624</name>
</gene>
<reference evidence="6 7" key="1">
    <citation type="submission" date="2016-11" db="EMBL/GenBank/DDBJ databases">
        <title>The macronuclear genome of Stentor coeruleus: a giant cell with tiny introns.</title>
        <authorList>
            <person name="Slabodnick M."/>
            <person name="Ruby J.G."/>
            <person name="Reiff S.B."/>
            <person name="Swart E.C."/>
            <person name="Gosai S."/>
            <person name="Prabakaran S."/>
            <person name="Witkowska E."/>
            <person name="Larue G.E."/>
            <person name="Fisher S."/>
            <person name="Freeman R.M."/>
            <person name="Gunawardena J."/>
            <person name="Chu W."/>
            <person name="Stover N.A."/>
            <person name="Gregory B.D."/>
            <person name="Nowacki M."/>
            <person name="Derisi J."/>
            <person name="Roy S.W."/>
            <person name="Marshall W.F."/>
            <person name="Sood P."/>
        </authorList>
    </citation>
    <scope>NUCLEOTIDE SEQUENCE [LARGE SCALE GENOMIC DNA]</scope>
    <source>
        <strain evidence="6">WM001</strain>
    </source>
</reference>
<organism evidence="6 7">
    <name type="scientific">Stentor coeruleus</name>
    <dbReference type="NCBI Taxonomy" id="5963"/>
    <lineage>
        <taxon>Eukaryota</taxon>
        <taxon>Sar</taxon>
        <taxon>Alveolata</taxon>
        <taxon>Ciliophora</taxon>
        <taxon>Postciliodesmatophora</taxon>
        <taxon>Heterotrichea</taxon>
        <taxon>Heterotrichida</taxon>
        <taxon>Stentoridae</taxon>
        <taxon>Stentor</taxon>
    </lineage>
</organism>
<dbReference type="PANTHER" id="PTHR46116:SF39">
    <property type="entry name" value="BACULOVIRAL IAP REPEAT-CONTAINING PROTEIN 6"/>
    <property type="match status" value="1"/>
</dbReference>
<dbReference type="SUPFAM" id="SSF54495">
    <property type="entry name" value="UBC-like"/>
    <property type="match status" value="1"/>
</dbReference>
<dbReference type="InterPro" id="IPR015940">
    <property type="entry name" value="UBA"/>
</dbReference>
<feature type="domain" description="UBA" evidence="4">
    <location>
        <begin position="1"/>
        <end position="43"/>
    </location>
</feature>
<evidence type="ECO:0000256" key="1">
    <source>
        <dbReference type="ARBA" id="ARBA00022679"/>
    </source>
</evidence>